<dbReference type="Pfam" id="PF04257">
    <property type="entry name" value="Exonuc_V_gamma"/>
    <property type="match status" value="1"/>
</dbReference>
<evidence type="ECO:0000256" key="2">
    <source>
        <dbReference type="ARBA" id="ARBA00022741"/>
    </source>
</evidence>
<keyword evidence="1 10" id="KW-0540">Nuclease</keyword>
<feature type="region of interest" description="Disordered" evidence="11">
    <location>
        <begin position="1205"/>
        <end position="1224"/>
    </location>
</feature>
<accession>A0A8H2JLU4</accession>
<dbReference type="PIRSF" id="PIRSF000980">
    <property type="entry name" value="RecC"/>
    <property type="match status" value="1"/>
</dbReference>
<feature type="domain" description="RecC C-terminal" evidence="12">
    <location>
        <begin position="865"/>
        <end position="1133"/>
    </location>
</feature>
<feature type="compositionally biased region" description="Low complexity" evidence="11">
    <location>
        <begin position="1207"/>
        <end position="1218"/>
    </location>
</feature>
<dbReference type="InterPro" id="IPR006697">
    <property type="entry name" value="RecC"/>
</dbReference>
<dbReference type="SUPFAM" id="SSF52980">
    <property type="entry name" value="Restriction endonuclease-like"/>
    <property type="match status" value="1"/>
</dbReference>
<keyword evidence="6 10" id="KW-0269">Exonuclease</keyword>
<evidence type="ECO:0000256" key="9">
    <source>
        <dbReference type="ARBA" id="ARBA00023204"/>
    </source>
</evidence>
<dbReference type="AlphaFoldDB" id="A0A8H2JLU4"/>
<dbReference type="InterPro" id="IPR011335">
    <property type="entry name" value="Restrct_endonuc-II-like"/>
</dbReference>
<keyword evidence="2 10" id="KW-0547">Nucleotide-binding</keyword>
<dbReference type="InterPro" id="IPR027417">
    <property type="entry name" value="P-loop_NTPase"/>
</dbReference>
<dbReference type="Proteomes" id="UP000307702">
    <property type="component" value="Unassembled WGS sequence"/>
</dbReference>
<dbReference type="PANTHER" id="PTHR30591:SF1">
    <property type="entry name" value="RECBCD ENZYME SUBUNIT RECC"/>
    <property type="match status" value="1"/>
</dbReference>
<evidence type="ECO:0000256" key="10">
    <source>
        <dbReference type="HAMAP-Rule" id="MF_01486"/>
    </source>
</evidence>
<evidence type="ECO:0000256" key="1">
    <source>
        <dbReference type="ARBA" id="ARBA00022722"/>
    </source>
</evidence>
<dbReference type="HAMAP" id="MF_01486">
    <property type="entry name" value="RecC"/>
    <property type="match status" value="1"/>
</dbReference>
<organism evidence="13 14">
    <name type="scientific">Colwellia ponticola</name>
    <dbReference type="NCBI Taxonomy" id="2304625"/>
    <lineage>
        <taxon>Bacteria</taxon>
        <taxon>Pseudomonadati</taxon>
        <taxon>Pseudomonadota</taxon>
        <taxon>Gammaproteobacteria</taxon>
        <taxon>Alteromonadales</taxon>
        <taxon>Colwelliaceae</taxon>
        <taxon>Colwellia</taxon>
    </lineage>
</organism>
<comment type="similarity">
    <text evidence="10">Belongs to the RecC family.</text>
</comment>
<comment type="function">
    <text evidence="10">A helicase/nuclease that prepares dsDNA breaks (DSB) for recombinational DNA repair. Binds to DSBs and unwinds DNA via a highly rapid and processive ATP-dependent bidirectional helicase activity. Unwinds dsDNA until it encounters a Chi (crossover hotspot instigator) sequence from the 3' direction. Cuts ssDNA a few nucleotides 3' to the Chi site. The properties and activities of the enzyme are changed at Chi. The Chi-altered holoenzyme produces a long 3'-ssDNA overhang and facilitates RecA-binding to the ssDNA for homologous DNA recombination and repair. Holoenzyme degrades any linearized DNA that is unable to undergo homologous recombination. In the holoenzyme this subunit recognizes the wild-type Chi sequence, and when added to isolated RecB increases its ATP-dependent helicase processivity.</text>
</comment>
<dbReference type="Gene3D" id="1.10.10.160">
    <property type="match status" value="1"/>
</dbReference>
<keyword evidence="9 10" id="KW-0234">DNA repair</keyword>
<dbReference type="OrthoDB" id="9762834at2"/>
<comment type="caution">
    <text evidence="13">The sequence shown here is derived from an EMBL/GenBank/DDBJ whole genome shotgun (WGS) entry which is preliminary data.</text>
</comment>
<proteinExistence type="inferred from homology"/>
<evidence type="ECO:0000256" key="3">
    <source>
        <dbReference type="ARBA" id="ARBA00022763"/>
    </source>
</evidence>
<dbReference type="GO" id="GO:0009338">
    <property type="term" value="C:exodeoxyribonuclease V complex"/>
    <property type="evidence" value="ECO:0007669"/>
    <property type="project" value="InterPro"/>
</dbReference>
<dbReference type="GO" id="GO:0005524">
    <property type="term" value="F:ATP binding"/>
    <property type="evidence" value="ECO:0007669"/>
    <property type="project" value="UniProtKB-UniRule"/>
</dbReference>
<keyword evidence="5 10" id="KW-0347">Helicase</keyword>
<protein>
    <recommendedName>
        <fullName evidence="10">RecBCD enzyme subunit RecC</fullName>
    </recommendedName>
    <alternativeName>
        <fullName evidence="10">Exonuclease V subunit RecC</fullName>
        <shortName evidence="10">ExoV subunit RecC</shortName>
    </alternativeName>
    <alternativeName>
        <fullName evidence="10">Helicase/nuclease RecBCD subunit RecC</fullName>
    </alternativeName>
</protein>
<keyword evidence="14" id="KW-1185">Reference proteome</keyword>
<dbReference type="InterPro" id="IPR013986">
    <property type="entry name" value="DExx_box_DNA_helicase_dom_sf"/>
</dbReference>
<dbReference type="GO" id="GO:0003677">
    <property type="term" value="F:DNA binding"/>
    <property type="evidence" value="ECO:0007669"/>
    <property type="project" value="UniProtKB-UniRule"/>
</dbReference>
<gene>
    <name evidence="10 13" type="primary">recC</name>
    <name evidence="13" type="ORF">FCS21_12655</name>
</gene>
<dbReference type="InterPro" id="IPR041500">
    <property type="entry name" value="RecC_C"/>
</dbReference>
<evidence type="ECO:0000256" key="5">
    <source>
        <dbReference type="ARBA" id="ARBA00022806"/>
    </source>
</evidence>
<evidence type="ECO:0000313" key="13">
    <source>
        <dbReference type="EMBL" id="TMM43770.1"/>
    </source>
</evidence>
<comment type="miscellaneous">
    <text evidence="10">In the RecBCD complex, RecB has a slow 3'-5' helicase, an exonuclease activity and loads RecA onto ssDNA, RecD has a fast 5'-3' helicase activity, while RecC stimulates the ATPase and processivity of the RecB helicase and contributes to recognition of the Chi site.</text>
</comment>
<dbReference type="Gene3D" id="1.10.10.990">
    <property type="match status" value="1"/>
</dbReference>
<dbReference type="GO" id="GO:0003678">
    <property type="term" value="F:DNA helicase activity"/>
    <property type="evidence" value="ECO:0007669"/>
    <property type="project" value="UniProtKB-UniRule"/>
</dbReference>
<dbReference type="EMBL" id="SZVP01000013">
    <property type="protein sequence ID" value="TMM43770.1"/>
    <property type="molecule type" value="Genomic_DNA"/>
</dbReference>
<evidence type="ECO:0000256" key="11">
    <source>
        <dbReference type="SAM" id="MobiDB-lite"/>
    </source>
</evidence>
<evidence type="ECO:0000256" key="4">
    <source>
        <dbReference type="ARBA" id="ARBA00022801"/>
    </source>
</evidence>
<evidence type="ECO:0000256" key="6">
    <source>
        <dbReference type="ARBA" id="ARBA00022839"/>
    </source>
</evidence>
<reference evidence="13 14" key="1">
    <citation type="submission" date="2019-05" db="EMBL/GenBank/DDBJ databases">
        <title>Colwellia ponticola sp. nov., isolated from seawater.</title>
        <authorList>
            <person name="Yoon J.-H."/>
        </authorList>
    </citation>
    <scope>NUCLEOTIDE SEQUENCE [LARGE SCALE GENOMIC DNA]</scope>
    <source>
        <strain evidence="13 14">OISW-25</strain>
    </source>
</reference>
<dbReference type="Gene3D" id="3.40.50.300">
    <property type="entry name" value="P-loop containing nucleotide triphosphate hydrolases"/>
    <property type="match status" value="2"/>
</dbReference>
<dbReference type="PANTHER" id="PTHR30591">
    <property type="entry name" value="RECBCD ENZYME SUBUNIT RECC"/>
    <property type="match status" value="1"/>
</dbReference>
<dbReference type="GO" id="GO:0000724">
    <property type="term" value="P:double-strand break repair via homologous recombination"/>
    <property type="evidence" value="ECO:0007669"/>
    <property type="project" value="UniProtKB-UniRule"/>
</dbReference>
<evidence type="ECO:0000256" key="8">
    <source>
        <dbReference type="ARBA" id="ARBA00023125"/>
    </source>
</evidence>
<keyword evidence="4 10" id="KW-0378">Hydrolase</keyword>
<keyword evidence="8 10" id="KW-0238">DNA-binding</keyword>
<keyword evidence="3 10" id="KW-0227">DNA damage</keyword>
<dbReference type="GO" id="GO:0008854">
    <property type="term" value="F:exodeoxyribonuclease V activity"/>
    <property type="evidence" value="ECO:0007669"/>
    <property type="project" value="InterPro"/>
</dbReference>
<evidence type="ECO:0000259" key="12">
    <source>
        <dbReference type="Pfam" id="PF17946"/>
    </source>
</evidence>
<evidence type="ECO:0000313" key="14">
    <source>
        <dbReference type="Proteomes" id="UP000307702"/>
    </source>
</evidence>
<dbReference type="Gene3D" id="3.40.50.10930">
    <property type="match status" value="1"/>
</dbReference>
<keyword evidence="7 10" id="KW-0067">ATP-binding</keyword>
<dbReference type="SUPFAM" id="SSF52540">
    <property type="entry name" value="P-loop containing nucleoside triphosphate hydrolases"/>
    <property type="match status" value="2"/>
</dbReference>
<dbReference type="NCBIfam" id="TIGR01450">
    <property type="entry name" value="recC"/>
    <property type="match status" value="1"/>
</dbReference>
<evidence type="ECO:0000256" key="7">
    <source>
        <dbReference type="ARBA" id="ARBA00022840"/>
    </source>
</evidence>
<comment type="subunit">
    <text evidence="10">Heterotrimer of RecB, RecC and RecD. All subunits contribute to DNA-binding.</text>
</comment>
<sequence length="1224" mass="138468">MIYLYPANKMENLLLVLNKISQLSPLGVFNQEVIVVQNAGMQHWLNLAIAQQRGISMNMRYALPAQFLWKLIRSLASDEKVPDQSPYSREVLCWRIHQLLAEDIVITDNDFSQATHYWRGQIDVNSTGDNTYQEGKHAQLKRYQLATQLADLYEQYLIFRPQWLDNWQQGNFDLKGLENTATSEHKWQGKLWCLLIEQLPYNPVELLNDAIANIKDKKDLIPPRISFFGLNTMAPMWLNFINALSEQVEVHFFHLNPCFSYWGDIISEKSAIAKLSQWSDGVSADESNAHNFVGNPLLANLGQQGREFISMLQEYSTIDVELFEQASSDLLTPEQSLPDRSATSVLHQLQNDILELSDAREQHESNSIDTQHDDSIVITSCHSALREVQALHDYLLHQFNQDSSLTPKDILVMCPQIEQYAPYVNAVFTRGWQDIAGEVPPLPCSIADRSAKDSDPLVAAFTELLTLPDSRFGVSQLLAFLRLPAMANQFAINSEDLTKISAWLEQATVHWGLDGYHKKSLLGQQANASFTWQQGLSRLLRGFAYADHEQVYQQQLLLSNVEGSDGVLLGQLMLFIEQLHYFSENLQRSRTATQWQVFLLEQLSHLFSRVDADNISHENSLMVIEQAIAGLVEHCHQANFTDDISLLIVVDYLTQHFSQGDASKQFMVGQVTFCSMLPMRSIPFKIIAVLGLNDGEFPRQRQPLGFDLMSLSKAELGDRSRRGDDRYLFLEAIISARKALYLSYQGRNIKNNNEKQPSLVVKELMEYLAQGYGWQFSKDDSNKGNKEGSLEGLDAEEQDKPLAIYQVAMQAFSPNNYRGKWPSFDANWLALGQGSISDTGVVSPELLSEKLSVASLITTTETLSLSCQQLGRFYQHPAKMFAQQQLNLYFENNNTLLEDVEPFSVNHLQSYLLRQDLLSVALTDKTTVTGAIEHASTQAQFEQVVTRAQLSGKFPDLPTMSNLFSDYQQDVVQFSEEINKLGCENPEIIDCKLTLELNLSDIGCTAPNGAKQMKVILSSQVAVKNSQLVHYRSSSAKAKDKFMMYLHQLVVQVWQDQAITHNLSSVASSNEKNQRLKLAQVTDSIGLYFNTKAQKVEQFSVATISNAKAKLMNLITLFIKGQQQVLLLNGELAEQVFTPKRGKLVDMTQARFEALWFGDMSTRGLGDDDYLQYFWPECPQYQDHQGALDFIYQDLYQVVTKDKAKPAAKAQTVKTTAKPSKEAN</sequence>
<name>A0A8H2JLU4_9GAMM</name>
<dbReference type="Pfam" id="PF17946">
    <property type="entry name" value="RecC_C"/>
    <property type="match status" value="1"/>
</dbReference>